<sequence length="1304" mass="142589">MGDATDTLALSSDVGSTEIPPLLRKMIDNARNGVDESEETTSFSGGNVGAVPISFLDPAAVGIGSVGVNDPLVAGVVGEFAVFPQRDIRTAELINIAYFTEPDPYPTTDMLNSSLDPQIPIDPIGNNTSHIRTIPSMEGLRPDSTAPLHSGTEGFTRADIEPSPRDAARAPVPPIETPALEEAAYPLEGSAKGTPTATVVGVHQASHNPTDRSLDPSKKDATGQPAVNPAAESPKETAASRIQSTVTAAAAPIKDKVVASTSSATEPLKAKIAAVAPPIKEKLATTAAPIKEQLDHLQKAAHHLISTYEPAERDDGIATDLKRALPKAAEFLMTVNPIISIAMMAGAALVGWAIGHMRWSWLWVLILGISLVLYITDLRSTMSKAVQYESKRNDAILSLGNKAETAEWINFFIQQLWPIIDPSLMATVIDQLEDQFVAQAPAFITRIHIADFELGPHAPSVKSMQVYPGASGEDGILMDVALAMEPKPSELAQKTRLNTHLMLVISLGSNKLGSISVPILAEVASFSAKMRLQFQLASKAPFVSTVKFTLLEDPKFEFSVNPLKAGNIMNMPLLSNFIMSTIEKVVHDMLVSPKVMAVELDRILDNTLVRSLGILKVTFRQATNLRSADLGGSADPYASLSFGNSTNLLCRTRILPSDRNPVWNESHYILLTEDDVKRGIPIVAKVWDHDRMRPDDELGRFAFKIEDLVDQDGVLFDGWKTLVGKAEGDDGQTVKRGRANVQIGFFPKLGKEDRKEDSETFHGGILQMWVHECADLILRPKDREGLYVSPYVHVYLNDVLKFSTRIKHVNPSPVWNASTEIFIRDWRTTRVRIVVKDGRLHEHDPVIGILVIKLGDVLSKDDDMMYMSWNPLTGGIGFGKIRTTFMFQPVKMQEPEHLKGFDVGELEFRDLKVTNLGRILKDNSKLPNVYIRIRSPVSDPHKKSTKTTSKPTDDPDWSEENPIKFRITHRYQTAFRIEVRRRGMLGLADSTIAVGRMFLQDLEDNKEKDVVLELKRWVKKEKSLAQSGEPVDGGHSTEITRPGDVDPSVDSDAKNETSSRMAGGEVQAIDDEHLDIPDAPKPSDKHTTTNPLRKALSFTSDKSDTTEENNDESDTESVASDVSEGDTETISFTTEDEKPTLQFKAVFNGGLRWISQSLEGEEMELASFAEEDEKSSHHGGGDGDHEATDDPMKSAIEAHEKETKHMHGIGKRLFTLSGTDPAAANVNAAVKSKHKSKDRKNIKKDGSAGLVSGVGDPEGGDGDTKRLPGTKGTRTMKWGKDVLLGGVKNLPLVKKVGPEDVIRG</sequence>
<feature type="domain" description="C2" evidence="13">
    <location>
        <begin position="592"/>
        <end position="720"/>
    </location>
</feature>
<evidence type="ECO:0000313" key="15">
    <source>
        <dbReference type="EMBL" id="KAJ3053153.1"/>
    </source>
</evidence>
<feature type="compositionally biased region" description="Basic and acidic residues" evidence="11">
    <location>
        <begin position="1070"/>
        <end position="1087"/>
    </location>
</feature>
<feature type="compositionally biased region" description="Acidic residues" evidence="11">
    <location>
        <begin position="1106"/>
        <end position="1115"/>
    </location>
</feature>
<dbReference type="InterPro" id="IPR057349">
    <property type="entry name" value="C2_Mug190_3rd"/>
</dbReference>
<evidence type="ECO:0000256" key="8">
    <source>
        <dbReference type="ARBA" id="ARBA00023055"/>
    </source>
</evidence>
<dbReference type="Pfam" id="PF25669">
    <property type="entry name" value="SMP_MUG190-like"/>
    <property type="match status" value="2"/>
</dbReference>
<keyword evidence="7 12" id="KW-1133">Transmembrane helix</keyword>
<evidence type="ECO:0000256" key="4">
    <source>
        <dbReference type="ARBA" id="ARBA00022692"/>
    </source>
</evidence>
<feature type="region of interest" description="Disordered" evidence="11">
    <location>
        <begin position="1229"/>
        <end position="1275"/>
    </location>
</feature>
<gene>
    <name evidence="15" type="ORF">HK097_004924</name>
</gene>
<reference evidence="15" key="1">
    <citation type="submission" date="2020-05" db="EMBL/GenBank/DDBJ databases">
        <title>Phylogenomic resolution of chytrid fungi.</title>
        <authorList>
            <person name="Stajich J.E."/>
            <person name="Amses K."/>
            <person name="Simmons R."/>
            <person name="Seto K."/>
            <person name="Myers J."/>
            <person name="Bonds A."/>
            <person name="Quandt C.A."/>
            <person name="Barry K."/>
            <person name="Liu P."/>
            <person name="Grigoriev I."/>
            <person name="Longcore J.E."/>
            <person name="James T.Y."/>
        </authorList>
    </citation>
    <scope>NUCLEOTIDE SEQUENCE</scope>
    <source>
        <strain evidence="15">JEL0318</strain>
    </source>
</reference>
<evidence type="ECO:0000256" key="1">
    <source>
        <dbReference type="ARBA" id="ARBA00004586"/>
    </source>
</evidence>
<feature type="transmembrane region" description="Helical" evidence="12">
    <location>
        <begin position="331"/>
        <end position="354"/>
    </location>
</feature>
<dbReference type="PROSITE" id="PS50004">
    <property type="entry name" value="C2"/>
    <property type="match status" value="3"/>
</dbReference>
<evidence type="ECO:0000256" key="10">
    <source>
        <dbReference type="ARBA" id="ARBA00023136"/>
    </source>
</evidence>
<keyword evidence="10 12" id="KW-0472">Membrane</keyword>
<name>A0AAD5SH39_9FUNG</name>
<dbReference type="PROSITE" id="PS51847">
    <property type="entry name" value="SMP"/>
    <property type="match status" value="1"/>
</dbReference>
<evidence type="ECO:0000259" key="14">
    <source>
        <dbReference type="PROSITE" id="PS51847"/>
    </source>
</evidence>
<accession>A0AAD5SH39</accession>
<evidence type="ECO:0000256" key="9">
    <source>
        <dbReference type="ARBA" id="ARBA00023121"/>
    </source>
</evidence>
<dbReference type="GO" id="GO:0061817">
    <property type="term" value="P:endoplasmic reticulum-plasma membrane tethering"/>
    <property type="evidence" value="ECO:0007669"/>
    <property type="project" value="InterPro"/>
</dbReference>
<evidence type="ECO:0008006" key="17">
    <source>
        <dbReference type="Google" id="ProtNLM"/>
    </source>
</evidence>
<keyword evidence="16" id="KW-1185">Reference proteome</keyword>
<proteinExistence type="predicted"/>
<dbReference type="CDD" id="cd04052">
    <property type="entry name" value="C2B_Tricalbin-like"/>
    <property type="match status" value="1"/>
</dbReference>
<feature type="compositionally biased region" description="Basic and acidic residues" evidence="11">
    <location>
        <begin position="209"/>
        <end position="221"/>
    </location>
</feature>
<feature type="domain" description="SMP-LTD" evidence="14">
    <location>
        <begin position="402"/>
        <end position="601"/>
    </location>
</feature>
<dbReference type="EMBL" id="JADGJD010000232">
    <property type="protein sequence ID" value="KAJ3053153.1"/>
    <property type="molecule type" value="Genomic_DNA"/>
</dbReference>
<keyword evidence="8" id="KW-0445">Lipid transport</keyword>
<dbReference type="PANTHER" id="PTHR47348:SF3">
    <property type="entry name" value="MEIOTICALLY UP-REGULATED GENE 190 PROTEIN"/>
    <property type="match status" value="1"/>
</dbReference>
<evidence type="ECO:0000259" key="13">
    <source>
        <dbReference type="PROSITE" id="PS50004"/>
    </source>
</evidence>
<feature type="domain" description="C2" evidence="13">
    <location>
        <begin position="887"/>
        <end position="1012"/>
    </location>
</feature>
<protein>
    <recommendedName>
        <fullName evidence="17">Tricalbin</fullName>
    </recommendedName>
</protein>
<evidence type="ECO:0000256" key="5">
    <source>
        <dbReference type="ARBA" id="ARBA00022737"/>
    </source>
</evidence>
<feature type="region of interest" description="Disordered" evidence="11">
    <location>
        <begin position="204"/>
        <end position="240"/>
    </location>
</feature>
<feature type="compositionally biased region" description="Basic residues" evidence="11">
    <location>
        <begin position="1231"/>
        <end position="1242"/>
    </location>
</feature>
<dbReference type="Pfam" id="PF00168">
    <property type="entry name" value="C2"/>
    <property type="match status" value="2"/>
</dbReference>
<feature type="region of interest" description="Disordered" evidence="11">
    <location>
        <begin position="1168"/>
        <end position="1190"/>
    </location>
</feature>
<feature type="region of interest" description="Disordered" evidence="11">
    <location>
        <begin position="937"/>
        <end position="961"/>
    </location>
</feature>
<dbReference type="SMART" id="SM00239">
    <property type="entry name" value="C2"/>
    <property type="match status" value="3"/>
</dbReference>
<evidence type="ECO:0000256" key="12">
    <source>
        <dbReference type="SAM" id="Phobius"/>
    </source>
</evidence>
<keyword evidence="3" id="KW-0597">Phosphoprotein</keyword>
<keyword evidence="6" id="KW-0256">Endoplasmic reticulum</keyword>
<dbReference type="InterPro" id="IPR031468">
    <property type="entry name" value="SMP_LBD"/>
</dbReference>
<dbReference type="GO" id="GO:0005789">
    <property type="term" value="C:endoplasmic reticulum membrane"/>
    <property type="evidence" value="ECO:0007669"/>
    <property type="project" value="UniProtKB-SubCell"/>
</dbReference>
<dbReference type="Pfam" id="PF25331">
    <property type="entry name" value="C2_Mug190_3rd"/>
    <property type="match status" value="1"/>
</dbReference>
<dbReference type="GO" id="GO:0008289">
    <property type="term" value="F:lipid binding"/>
    <property type="evidence" value="ECO:0007669"/>
    <property type="project" value="UniProtKB-KW"/>
</dbReference>
<comment type="caution">
    <text evidence="15">The sequence shown here is derived from an EMBL/GenBank/DDBJ whole genome shotgun (WGS) entry which is preliminary data.</text>
</comment>
<dbReference type="SUPFAM" id="SSF49562">
    <property type="entry name" value="C2 domain (Calcium/lipid-binding domain, CaLB)"/>
    <property type="match status" value="3"/>
</dbReference>
<dbReference type="PANTHER" id="PTHR47348">
    <property type="entry name" value="MEIOTICALLY UP-REGULATED GENE 190 PROTEIN"/>
    <property type="match status" value="1"/>
</dbReference>
<evidence type="ECO:0000256" key="2">
    <source>
        <dbReference type="ARBA" id="ARBA00022448"/>
    </source>
</evidence>
<dbReference type="InterPro" id="IPR037765">
    <property type="entry name" value="C2B_Tricalbin"/>
</dbReference>
<evidence type="ECO:0000256" key="11">
    <source>
        <dbReference type="SAM" id="MobiDB-lite"/>
    </source>
</evidence>
<evidence type="ECO:0000256" key="3">
    <source>
        <dbReference type="ARBA" id="ARBA00022553"/>
    </source>
</evidence>
<keyword evidence="9" id="KW-0446">Lipid-binding</keyword>
<feature type="region of interest" description="Disordered" evidence="11">
    <location>
        <begin position="153"/>
        <end position="172"/>
    </location>
</feature>
<dbReference type="InterPro" id="IPR000008">
    <property type="entry name" value="C2_dom"/>
</dbReference>
<feature type="transmembrane region" description="Helical" evidence="12">
    <location>
        <begin position="360"/>
        <end position="376"/>
    </location>
</feature>
<dbReference type="Gene3D" id="2.60.40.150">
    <property type="entry name" value="C2 domain"/>
    <property type="match status" value="3"/>
</dbReference>
<keyword evidence="2" id="KW-0813">Transport</keyword>
<evidence type="ECO:0000313" key="16">
    <source>
        <dbReference type="Proteomes" id="UP001212841"/>
    </source>
</evidence>
<dbReference type="GO" id="GO:0006869">
    <property type="term" value="P:lipid transport"/>
    <property type="evidence" value="ECO:0007669"/>
    <property type="project" value="UniProtKB-KW"/>
</dbReference>
<evidence type="ECO:0000256" key="7">
    <source>
        <dbReference type="ARBA" id="ARBA00022989"/>
    </source>
</evidence>
<feature type="region of interest" description="Disordered" evidence="11">
    <location>
        <begin position="1021"/>
        <end position="1136"/>
    </location>
</feature>
<dbReference type="InterPro" id="IPR035892">
    <property type="entry name" value="C2_domain_sf"/>
</dbReference>
<feature type="compositionally biased region" description="Basic and acidic residues" evidence="11">
    <location>
        <begin position="1174"/>
        <end position="1190"/>
    </location>
</feature>
<keyword evidence="5" id="KW-0677">Repeat</keyword>
<feature type="compositionally biased region" description="Basic and acidic residues" evidence="11">
    <location>
        <begin position="156"/>
        <end position="168"/>
    </location>
</feature>
<dbReference type="Proteomes" id="UP001212841">
    <property type="component" value="Unassembled WGS sequence"/>
</dbReference>
<comment type="subcellular location">
    <subcellularLocation>
        <location evidence="1">Endoplasmic reticulum membrane</location>
    </subcellularLocation>
</comment>
<feature type="domain" description="C2" evidence="13">
    <location>
        <begin position="747"/>
        <end position="870"/>
    </location>
</feature>
<organism evidence="15 16">
    <name type="scientific">Rhizophlyctis rosea</name>
    <dbReference type="NCBI Taxonomy" id="64517"/>
    <lineage>
        <taxon>Eukaryota</taxon>
        <taxon>Fungi</taxon>
        <taxon>Fungi incertae sedis</taxon>
        <taxon>Chytridiomycota</taxon>
        <taxon>Chytridiomycota incertae sedis</taxon>
        <taxon>Chytridiomycetes</taxon>
        <taxon>Rhizophlyctidales</taxon>
        <taxon>Rhizophlyctidaceae</taxon>
        <taxon>Rhizophlyctis</taxon>
    </lineage>
</organism>
<keyword evidence="4 12" id="KW-0812">Transmembrane</keyword>
<evidence type="ECO:0000256" key="6">
    <source>
        <dbReference type="ARBA" id="ARBA00022824"/>
    </source>
</evidence>